<comment type="caution">
    <text evidence="3">The sequence shown here is derived from an EMBL/GenBank/DDBJ whole genome shotgun (WGS) entry which is preliminary data.</text>
</comment>
<sequence>MLRQFTVLALVAFLAITGAFAQSQPKKPAIAPASATAASSSATVDKATSELYKQVAKLDAEIFAAFNAHDVTKLMSYFADNLEFFHDKGGLANFSQTKQGFERMFAQSPDISRSLVPGSLEVYPIKGYGAVHIATQRFCHVENGREDCGNSKFVMVWQQQAGTWKIARVVSYDH</sequence>
<evidence type="ECO:0000256" key="1">
    <source>
        <dbReference type="SAM" id="SignalP"/>
    </source>
</evidence>
<keyword evidence="4" id="KW-1185">Reference proteome</keyword>
<evidence type="ECO:0000313" key="3">
    <source>
        <dbReference type="EMBL" id="GAA4056242.1"/>
    </source>
</evidence>
<feature type="domain" description="DUF4440" evidence="2">
    <location>
        <begin position="55"/>
        <end position="166"/>
    </location>
</feature>
<reference evidence="4" key="1">
    <citation type="journal article" date="2019" name="Int. J. Syst. Evol. Microbiol.">
        <title>The Global Catalogue of Microorganisms (GCM) 10K type strain sequencing project: providing services to taxonomists for standard genome sequencing and annotation.</title>
        <authorList>
            <consortium name="The Broad Institute Genomics Platform"/>
            <consortium name="The Broad Institute Genome Sequencing Center for Infectious Disease"/>
            <person name="Wu L."/>
            <person name="Ma J."/>
        </authorList>
    </citation>
    <scope>NUCLEOTIDE SEQUENCE [LARGE SCALE GENOMIC DNA]</scope>
    <source>
        <strain evidence="4">JCM 17225</strain>
    </source>
</reference>
<gene>
    <name evidence="3" type="ORF">GCM10022409_49420</name>
</gene>
<protein>
    <recommendedName>
        <fullName evidence="2">DUF4440 domain-containing protein</fullName>
    </recommendedName>
</protein>
<dbReference type="SUPFAM" id="SSF54427">
    <property type="entry name" value="NTF2-like"/>
    <property type="match status" value="1"/>
</dbReference>
<feature type="signal peptide" evidence="1">
    <location>
        <begin position="1"/>
        <end position="21"/>
    </location>
</feature>
<dbReference type="Proteomes" id="UP001501469">
    <property type="component" value="Unassembled WGS sequence"/>
</dbReference>
<evidence type="ECO:0000313" key="4">
    <source>
        <dbReference type="Proteomes" id="UP001501469"/>
    </source>
</evidence>
<dbReference type="Pfam" id="PF14534">
    <property type="entry name" value="DUF4440"/>
    <property type="match status" value="1"/>
</dbReference>
<proteinExistence type="predicted"/>
<dbReference type="InterPro" id="IPR027843">
    <property type="entry name" value="DUF4440"/>
</dbReference>
<dbReference type="Gene3D" id="3.10.450.50">
    <property type="match status" value="1"/>
</dbReference>
<organism evidence="3 4">
    <name type="scientific">Hymenobacter glaciei</name>
    <dbReference type="NCBI Taxonomy" id="877209"/>
    <lineage>
        <taxon>Bacteria</taxon>
        <taxon>Pseudomonadati</taxon>
        <taxon>Bacteroidota</taxon>
        <taxon>Cytophagia</taxon>
        <taxon>Cytophagales</taxon>
        <taxon>Hymenobacteraceae</taxon>
        <taxon>Hymenobacter</taxon>
    </lineage>
</organism>
<dbReference type="InterPro" id="IPR032710">
    <property type="entry name" value="NTF2-like_dom_sf"/>
</dbReference>
<dbReference type="EMBL" id="BAABDK010000035">
    <property type="protein sequence ID" value="GAA4056242.1"/>
    <property type="molecule type" value="Genomic_DNA"/>
</dbReference>
<accession>A0ABP7UZQ6</accession>
<name>A0ABP7UZQ6_9BACT</name>
<feature type="chain" id="PRO_5045870491" description="DUF4440 domain-containing protein" evidence="1">
    <location>
        <begin position="22"/>
        <end position="174"/>
    </location>
</feature>
<evidence type="ECO:0000259" key="2">
    <source>
        <dbReference type="Pfam" id="PF14534"/>
    </source>
</evidence>
<keyword evidence="1" id="KW-0732">Signal</keyword>
<dbReference type="RefSeq" id="WP_345060010.1">
    <property type="nucleotide sequence ID" value="NZ_BAABDK010000035.1"/>
</dbReference>